<evidence type="ECO:0000256" key="1">
    <source>
        <dbReference type="SAM" id="Coils"/>
    </source>
</evidence>
<dbReference type="Proteomes" id="UP000230384">
    <property type="component" value="Unassembled WGS sequence"/>
</dbReference>
<dbReference type="EMBL" id="PFQN01000046">
    <property type="protein sequence ID" value="PJC76266.1"/>
    <property type="molecule type" value="Genomic_DNA"/>
</dbReference>
<reference evidence="4" key="1">
    <citation type="submission" date="2017-09" db="EMBL/GenBank/DDBJ databases">
        <title>Depth-based differentiation of microbial function through sediment-hosted aquifers and enrichment of novel symbionts in the deep terrestrial subsurface.</title>
        <authorList>
            <person name="Probst A.J."/>
            <person name="Ladd B."/>
            <person name="Jarett J.K."/>
            <person name="Geller-Mcgrath D.E."/>
            <person name="Sieber C.M.K."/>
            <person name="Emerson J.B."/>
            <person name="Anantharaman K."/>
            <person name="Thomas B.C."/>
            <person name="Malmstrom R."/>
            <person name="Stieglmeier M."/>
            <person name="Klingl A."/>
            <person name="Woyke T."/>
            <person name="Ryan C.M."/>
            <person name="Banfield J.F."/>
        </authorList>
    </citation>
    <scope>NUCLEOTIDE SEQUENCE [LARGE SCALE GENOMIC DNA]</scope>
</reference>
<dbReference type="AlphaFoldDB" id="A0A2M8GG11"/>
<feature type="chain" id="PRO_5014786224" evidence="2">
    <location>
        <begin position="24"/>
        <end position="366"/>
    </location>
</feature>
<feature type="coiled-coil region" evidence="1">
    <location>
        <begin position="314"/>
        <end position="341"/>
    </location>
</feature>
<name>A0A2M8GG11_9BACT</name>
<organism evidence="3 4">
    <name type="scientific">Candidatus Shapirobacteria bacterium CG_4_8_14_3_um_filter_39_11</name>
    <dbReference type="NCBI Taxonomy" id="1974875"/>
    <lineage>
        <taxon>Bacteria</taxon>
        <taxon>Candidatus Shapironibacteriota</taxon>
    </lineage>
</organism>
<keyword evidence="2" id="KW-0732">Signal</keyword>
<evidence type="ECO:0000313" key="3">
    <source>
        <dbReference type="EMBL" id="PJC76266.1"/>
    </source>
</evidence>
<evidence type="ECO:0000256" key="2">
    <source>
        <dbReference type="SAM" id="SignalP"/>
    </source>
</evidence>
<protein>
    <submittedName>
        <fullName evidence="3">Uncharacterized protein</fullName>
    </submittedName>
</protein>
<sequence length="366" mass="41161">MKNIFRTLFIITLFLLYPRQAFAQYPTNTTNPVIWKTAYNEFSSSNFYIQIGEKLFLGSDSVRVSSDPGVDRSTLELIWTEKGIEMRMNFYFEKIGNGMWQMYDLRTYNATGSDWIYYNTNDSNGNQVKSLVGQRDFRDERIFISKDGKAKIFCKDCSITAFISNTPPPSVYGYIIDFRIGLAQNETITISNDPNTGYGVNAVLLDSSGSVVKDQSDFFYTWKPENESILSTTPQSVPYPDGNCAYGVLAPCPKFNVEVKGINPGISKVLLDVTRKSDKTVVASNAFTVRVIEKKSNPSPTPSLVTTDSPIPSRDNVTSQLKELQGEVGRLSETVRQQQTDISLIQKIVQSLQAFLERLFGQSSQR</sequence>
<evidence type="ECO:0000313" key="4">
    <source>
        <dbReference type="Proteomes" id="UP000230384"/>
    </source>
</evidence>
<accession>A0A2M8GG11</accession>
<comment type="caution">
    <text evidence="3">The sequence shown here is derived from an EMBL/GenBank/DDBJ whole genome shotgun (WGS) entry which is preliminary data.</text>
</comment>
<keyword evidence="1" id="KW-0175">Coiled coil</keyword>
<proteinExistence type="predicted"/>
<feature type="signal peptide" evidence="2">
    <location>
        <begin position="1"/>
        <end position="23"/>
    </location>
</feature>
<gene>
    <name evidence="3" type="ORF">CO010_03030</name>
</gene>